<dbReference type="Proteomes" id="UP000828048">
    <property type="component" value="Chromosome 8"/>
</dbReference>
<sequence>MSSPSQEDDPQFVTVIADEKETMNIKANRTTYLSNFLGYHEYFSLEMWRGAITELVATATIIFALTGSVISCLESTGSDPNLTVAFAVFVVGFLFLLVTIPLSGGHMNPAFTYIALLKGIITCSRASAYVLAQCLGSTIGFLLLKAVISHQAVRKYSLGGCLIRDRTVPSSDLSPTSALVMEFSCTFAVLYVGVTVALDKRRSKELGLPMLCAIIAAIWALAVFVSITITGQIGYGGVGLNPARCLGAALVEGGQLWYGHWVFWVGPFLACTIYHVLSLTFPST</sequence>
<gene>
    <name evidence="1" type="ORF">Vadar_019102</name>
</gene>
<comment type="caution">
    <text evidence="1">The sequence shown here is derived from an EMBL/GenBank/DDBJ whole genome shotgun (WGS) entry which is preliminary data.</text>
</comment>
<protein>
    <submittedName>
        <fullName evidence="1">Uncharacterized protein</fullName>
    </submittedName>
</protein>
<organism evidence="1 2">
    <name type="scientific">Vaccinium darrowii</name>
    <dbReference type="NCBI Taxonomy" id="229202"/>
    <lineage>
        <taxon>Eukaryota</taxon>
        <taxon>Viridiplantae</taxon>
        <taxon>Streptophyta</taxon>
        <taxon>Embryophyta</taxon>
        <taxon>Tracheophyta</taxon>
        <taxon>Spermatophyta</taxon>
        <taxon>Magnoliopsida</taxon>
        <taxon>eudicotyledons</taxon>
        <taxon>Gunneridae</taxon>
        <taxon>Pentapetalae</taxon>
        <taxon>asterids</taxon>
        <taxon>Ericales</taxon>
        <taxon>Ericaceae</taxon>
        <taxon>Vaccinioideae</taxon>
        <taxon>Vaccinieae</taxon>
        <taxon>Vaccinium</taxon>
    </lineage>
</organism>
<accession>A0ACB7YEL4</accession>
<evidence type="ECO:0000313" key="1">
    <source>
        <dbReference type="EMBL" id="KAH7851980.1"/>
    </source>
</evidence>
<evidence type="ECO:0000313" key="2">
    <source>
        <dbReference type="Proteomes" id="UP000828048"/>
    </source>
</evidence>
<dbReference type="EMBL" id="CM037158">
    <property type="protein sequence ID" value="KAH7851980.1"/>
    <property type="molecule type" value="Genomic_DNA"/>
</dbReference>
<proteinExistence type="predicted"/>
<keyword evidence="2" id="KW-1185">Reference proteome</keyword>
<reference evidence="1 2" key="1">
    <citation type="journal article" date="2021" name="Hortic Res">
        <title>High-quality reference genome and annotation aids understanding of berry development for evergreen blueberry (Vaccinium darrowii).</title>
        <authorList>
            <person name="Yu J."/>
            <person name="Hulse-Kemp A.M."/>
            <person name="Babiker E."/>
            <person name="Staton M."/>
        </authorList>
    </citation>
    <scope>NUCLEOTIDE SEQUENCE [LARGE SCALE GENOMIC DNA]</scope>
    <source>
        <strain evidence="2">cv. NJ 8807/NJ 8810</strain>
        <tissue evidence="1">Young leaf</tissue>
    </source>
</reference>
<name>A0ACB7YEL4_9ERIC</name>